<feature type="domain" description="Integrase catalytic" evidence="1">
    <location>
        <begin position="49"/>
        <end position="181"/>
    </location>
</feature>
<proteinExistence type="predicted"/>
<dbReference type="InterPro" id="IPR013103">
    <property type="entry name" value="RVT_2"/>
</dbReference>
<dbReference type="AlphaFoldDB" id="A0A8J5EWA3"/>
<dbReference type="InterPro" id="IPR036397">
    <property type="entry name" value="RNaseH_sf"/>
</dbReference>
<dbReference type="PANTHER" id="PTHR11439:SF515">
    <property type="entry name" value="GAG-POL POLYPROTEIN"/>
    <property type="match status" value="1"/>
</dbReference>
<dbReference type="EMBL" id="JACMSC010000018">
    <property type="protein sequence ID" value="KAG6475509.1"/>
    <property type="molecule type" value="Genomic_DNA"/>
</dbReference>
<dbReference type="PROSITE" id="PS50994">
    <property type="entry name" value="INTEGRASE"/>
    <property type="match status" value="1"/>
</dbReference>
<dbReference type="Pfam" id="PF07727">
    <property type="entry name" value="RVT_2"/>
    <property type="match status" value="1"/>
</dbReference>
<accession>A0A8J5EWA3</accession>
<dbReference type="Gene3D" id="3.30.420.10">
    <property type="entry name" value="Ribonuclease H-like superfamily/Ribonuclease H"/>
    <property type="match status" value="1"/>
</dbReference>
<dbReference type="Proteomes" id="UP000734854">
    <property type="component" value="Unassembled WGS sequence"/>
</dbReference>
<dbReference type="PANTHER" id="PTHR11439">
    <property type="entry name" value="GAG-POL-RELATED RETROTRANSPOSON"/>
    <property type="match status" value="1"/>
</dbReference>
<organism evidence="2 3">
    <name type="scientific">Zingiber officinale</name>
    <name type="common">Ginger</name>
    <name type="synonym">Amomum zingiber</name>
    <dbReference type="NCBI Taxonomy" id="94328"/>
    <lineage>
        <taxon>Eukaryota</taxon>
        <taxon>Viridiplantae</taxon>
        <taxon>Streptophyta</taxon>
        <taxon>Embryophyta</taxon>
        <taxon>Tracheophyta</taxon>
        <taxon>Spermatophyta</taxon>
        <taxon>Magnoliopsida</taxon>
        <taxon>Liliopsida</taxon>
        <taxon>Zingiberales</taxon>
        <taxon>Zingiberaceae</taxon>
        <taxon>Zingiber</taxon>
    </lineage>
</organism>
<gene>
    <name evidence="2" type="ORF">ZIOFF_064731</name>
</gene>
<dbReference type="InterPro" id="IPR043502">
    <property type="entry name" value="DNA/RNA_pol_sf"/>
</dbReference>
<protein>
    <recommendedName>
        <fullName evidence="1">Integrase catalytic domain-containing protein</fullName>
    </recommendedName>
</protein>
<dbReference type="InterPro" id="IPR057670">
    <property type="entry name" value="SH3_retrovirus"/>
</dbReference>
<keyword evidence="3" id="KW-1185">Reference proteome</keyword>
<dbReference type="SUPFAM" id="SSF56672">
    <property type="entry name" value="DNA/RNA polymerases"/>
    <property type="match status" value="1"/>
</dbReference>
<dbReference type="SUPFAM" id="SSF53098">
    <property type="entry name" value="Ribonuclease H-like"/>
    <property type="match status" value="1"/>
</dbReference>
<evidence type="ECO:0000259" key="1">
    <source>
        <dbReference type="PROSITE" id="PS50994"/>
    </source>
</evidence>
<dbReference type="Pfam" id="PF25597">
    <property type="entry name" value="SH3_retrovirus"/>
    <property type="match status" value="1"/>
</dbReference>
<reference evidence="2 3" key="1">
    <citation type="submission" date="2020-08" db="EMBL/GenBank/DDBJ databases">
        <title>Plant Genome Project.</title>
        <authorList>
            <person name="Zhang R.-G."/>
        </authorList>
    </citation>
    <scope>NUCLEOTIDE SEQUENCE [LARGE SCALE GENOMIC DNA]</scope>
    <source>
        <tissue evidence="2">Rhizome</tissue>
    </source>
</reference>
<dbReference type="GO" id="GO:0003676">
    <property type="term" value="F:nucleic acid binding"/>
    <property type="evidence" value="ECO:0007669"/>
    <property type="project" value="InterPro"/>
</dbReference>
<dbReference type="GO" id="GO:0015074">
    <property type="term" value="P:DNA integration"/>
    <property type="evidence" value="ECO:0007669"/>
    <property type="project" value="InterPro"/>
</dbReference>
<comment type="caution">
    <text evidence="2">The sequence shown here is derived from an EMBL/GenBank/DDBJ whole genome shotgun (WGS) entry which is preliminary data.</text>
</comment>
<dbReference type="InterPro" id="IPR012337">
    <property type="entry name" value="RNaseH-like_sf"/>
</dbReference>
<dbReference type="InterPro" id="IPR001584">
    <property type="entry name" value="Integrase_cat-core"/>
</dbReference>
<sequence length="575" mass="65075">MDASKSITRCHLSLVEEDGVAGMHKDLGLPFLDDRVVPEFVLDGAHLRTKKDVFQAFKKFKSVTENTTEYKIKTLRTDCGGEFLSTEFTRFCENEGIERYLTAPYTPQQNGVVERRNRTVMAMARSLLKGDHTPFEAWMGRKPHLAHLRVFGCVAYVKNTTPHLKKLDDRSSPMIYLGVKEACKAHRLFDSRHGKLQVSKDVVFQENSEGTWTAGANHEENLPEFMVEDALDTDEVIVVADIEAGTEDVAPPATAVVPMTRASRSSTGRINKFKQQMMIEFEMSDLGLLSYYLGIEVEQQKSRILLRQSTYAKKILSQFKMADCNATKHPMEPKTQLHKDLEGTPVDATEYRRVIGCLRYLLHTRPDLSYPVGMASRYMERPTTMHHKVVKQILKYLKGTIHFGLTYIKGPQEISIFGYSDSDLTDDLDGRKITSGMTLYFNESLVSWNSQKQKTVALSSCEAEFMAATTATCHALWLRSLTSELTGEKSKPVTLFVDNKSAIALMKNPVFYGQSKHIDTRFHFIRECVENGQIVVEFINTEEQRADVLTKALPGVKLAVMRQLLGVRDLEPCQN</sequence>
<dbReference type="CDD" id="cd09272">
    <property type="entry name" value="RNase_HI_RT_Ty1"/>
    <property type="match status" value="1"/>
</dbReference>
<evidence type="ECO:0000313" key="3">
    <source>
        <dbReference type="Proteomes" id="UP000734854"/>
    </source>
</evidence>
<evidence type="ECO:0000313" key="2">
    <source>
        <dbReference type="EMBL" id="KAG6475509.1"/>
    </source>
</evidence>
<name>A0A8J5EWA3_ZINOF</name>